<dbReference type="GO" id="GO:0005524">
    <property type="term" value="F:ATP binding"/>
    <property type="evidence" value="ECO:0007669"/>
    <property type="project" value="UniProtKB-UniRule"/>
</dbReference>
<feature type="domain" description="Kinesin motor" evidence="13">
    <location>
        <begin position="15"/>
        <end position="349"/>
    </location>
</feature>
<protein>
    <recommendedName>
        <fullName evidence="10">Kinesin-like protein</fullName>
    </recommendedName>
</protein>
<keyword evidence="2" id="KW-0963">Cytoplasm</keyword>
<dbReference type="PROSITE" id="PS50067">
    <property type="entry name" value="KINESIN_MOTOR_2"/>
    <property type="match status" value="1"/>
</dbReference>
<evidence type="ECO:0000256" key="2">
    <source>
        <dbReference type="ARBA" id="ARBA00022490"/>
    </source>
</evidence>
<name>A0A813WPQ6_9BILA</name>
<keyword evidence="5 9" id="KW-0067">ATP-binding</keyword>
<dbReference type="FunFam" id="3.40.850.10:FF:000029">
    <property type="entry name" value="Kinesin-like protein KIF17"/>
    <property type="match status" value="1"/>
</dbReference>
<evidence type="ECO:0000256" key="1">
    <source>
        <dbReference type="ARBA" id="ARBA00004245"/>
    </source>
</evidence>
<evidence type="ECO:0000256" key="3">
    <source>
        <dbReference type="ARBA" id="ARBA00022701"/>
    </source>
</evidence>
<dbReference type="InterPro" id="IPR001752">
    <property type="entry name" value="Kinesin_motor_dom"/>
</dbReference>
<feature type="compositionally biased region" description="Polar residues" evidence="12">
    <location>
        <begin position="726"/>
        <end position="749"/>
    </location>
</feature>
<dbReference type="InterPro" id="IPR027417">
    <property type="entry name" value="P-loop_NTPase"/>
</dbReference>
<dbReference type="GO" id="GO:0003777">
    <property type="term" value="F:microtubule motor activity"/>
    <property type="evidence" value="ECO:0007669"/>
    <property type="project" value="InterPro"/>
</dbReference>
<dbReference type="GO" id="GO:0008017">
    <property type="term" value="F:microtubule binding"/>
    <property type="evidence" value="ECO:0007669"/>
    <property type="project" value="InterPro"/>
</dbReference>
<evidence type="ECO:0000256" key="11">
    <source>
        <dbReference type="SAM" id="Coils"/>
    </source>
</evidence>
<dbReference type="EMBL" id="CAJOBC010000999">
    <property type="protein sequence ID" value="CAF3646544.1"/>
    <property type="molecule type" value="Genomic_DNA"/>
</dbReference>
<keyword evidence="16" id="KW-1185">Reference proteome</keyword>
<evidence type="ECO:0000256" key="12">
    <source>
        <dbReference type="SAM" id="MobiDB-lite"/>
    </source>
</evidence>
<evidence type="ECO:0000313" key="15">
    <source>
        <dbReference type="EMBL" id="CAF3646544.1"/>
    </source>
</evidence>
<feature type="coiled-coil region" evidence="11">
    <location>
        <begin position="420"/>
        <end position="584"/>
    </location>
</feature>
<feature type="region of interest" description="Disordered" evidence="12">
    <location>
        <begin position="704"/>
        <end position="749"/>
    </location>
</feature>
<evidence type="ECO:0000313" key="14">
    <source>
        <dbReference type="EMBL" id="CAF0858882.1"/>
    </source>
</evidence>
<dbReference type="PANTHER" id="PTHR47969:SF21">
    <property type="entry name" value="KINESIN-LIKE PROTEIN"/>
    <property type="match status" value="1"/>
</dbReference>
<dbReference type="PANTHER" id="PTHR47969">
    <property type="entry name" value="CHROMOSOME-ASSOCIATED KINESIN KIF4A-RELATED"/>
    <property type="match status" value="1"/>
</dbReference>
<dbReference type="InterPro" id="IPR036961">
    <property type="entry name" value="Kinesin_motor_dom_sf"/>
</dbReference>
<dbReference type="CDD" id="cd01371">
    <property type="entry name" value="KISc_KIF3"/>
    <property type="match status" value="1"/>
</dbReference>
<keyword evidence="8" id="KW-0206">Cytoskeleton</keyword>
<dbReference type="GO" id="GO:0007018">
    <property type="term" value="P:microtubule-based movement"/>
    <property type="evidence" value="ECO:0007669"/>
    <property type="project" value="InterPro"/>
</dbReference>
<keyword evidence="4 9" id="KW-0547">Nucleotide-binding</keyword>
<evidence type="ECO:0000256" key="5">
    <source>
        <dbReference type="ARBA" id="ARBA00022840"/>
    </source>
</evidence>
<keyword evidence="7 9" id="KW-0505">Motor protein</keyword>
<evidence type="ECO:0000256" key="7">
    <source>
        <dbReference type="ARBA" id="ARBA00023175"/>
    </source>
</evidence>
<dbReference type="Proteomes" id="UP000663829">
    <property type="component" value="Unassembled WGS sequence"/>
</dbReference>
<sequence>MPARPSTASSNKDETVRVVVRCRPISDREQDANCERVIDIDVKRRQVSVRRPRNDLRESERNEPHNFFFDAVYDWNSKQTDVYEETVRTLVDSVLNGFNGTIFAYGQTGTGKTFTMEGVRSVKELRGIIPNSFEHIFDSIAHSTSRQYLVRASYLEIYNENIRDLLAKDQSQRLELKERPDTGIYVKDLCSFVTKNIQEIEHAMSTGNKNRSTGATNMNEHSSRSHAIFMITIECCETGADGKPHIRVGKLNLVDLAGSERQAKTGSTGDRFKEATKINLSLSVLGNVISSLVDGNPHIPYRDSKLTRLLQDSLGGNSKTIMIATIGPVDYNYEESLTTLRYANRAKNIKNQPRINEDPKDALLRQFQEEIARLKAQLEGNGGGTRKGGRRRRKRADGTAIDDDENDDVDDEEIFIREQKEKLEVEKQRIINDKNMIESKRSKMLEQLQEHQQEIEYEQEERKRMQAKIQEMESKLLTGGKDIIEHTSEQERMLEQKRRMIADAERRDREIQEQLQQREAEHSSLNEHFTSIQQEVEIKRANKEKLSKKLHKIELEKQDLLESHNAAREELEAEQREIQKTAKLYQLIIENFIPIEERERIIKRMQYEPKERCWGLKELSKKTYNIFMAARPQSATGDRRPISAYSQSISELSRFKGENIILLQLDFPSRTTRDYEGPMVSPAIQAAIEKAMENEENIDIDAKKLVPQQHQQQTSLSNYDYYPSEMNRNGRPTTASRDLHSGLNSARRN</sequence>
<dbReference type="Proteomes" id="UP000681722">
    <property type="component" value="Unassembled WGS sequence"/>
</dbReference>
<feature type="binding site" evidence="9">
    <location>
        <begin position="106"/>
        <end position="113"/>
    </location>
    <ligand>
        <name>ATP</name>
        <dbReference type="ChEBI" id="CHEBI:30616"/>
    </ligand>
</feature>
<comment type="caution">
    <text evidence="14">The sequence shown here is derived from an EMBL/GenBank/DDBJ whole genome shotgun (WGS) entry which is preliminary data.</text>
</comment>
<dbReference type="Gene3D" id="3.40.850.10">
    <property type="entry name" value="Kinesin motor domain"/>
    <property type="match status" value="1"/>
</dbReference>
<dbReference type="InterPro" id="IPR019821">
    <property type="entry name" value="Kinesin_motor_CS"/>
</dbReference>
<evidence type="ECO:0000256" key="6">
    <source>
        <dbReference type="ARBA" id="ARBA00023054"/>
    </source>
</evidence>
<comment type="similarity">
    <text evidence="9 10">Belongs to the TRAFAC class myosin-kinesin ATPase superfamily. Kinesin family.</text>
</comment>
<evidence type="ECO:0000256" key="10">
    <source>
        <dbReference type="RuleBase" id="RU000394"/>
    </source>
</evidence>
<dbReference type="OrthoDB" id="3176171at2759"/>
<proteinExistence type="inferred from homology"/>
<evidence type="ECO:0000256" key="4">
    <source>
        <dbReference type="ARBA" id="ARBA00022741"/>
    </source>
</evidence>
<dbReference type="Pfam" id="PF00225">
    <property type="entry name" value="Kinesin"/>
    <property type="match status" value="1"/>
</dbReference>
<accession>A0A813WPQ6</accession>
<feature type="region of interest" description="Disordered" evidence="12">
    <location>
        <begin position="377"/>
        <end position="406"/>
    </location>
</feature>
<dbReference type="SMART" id="SM00129">
    <property type="entry name" value="KISc"/>
    <property type="match status" value="1"/>
</dbReference>
<feature type="compositionally biased region" description="Polar residues" evidence="12">
    <location>
        <begin position="708"/>
        <end position="718"/>
    </location>
</feature>
<keyword evidence="3 10" id="KW-0493">Microtubule</keyword>
<dbReference type="GO" id="GO:0005874">
    <property type="term" value="C:microtubule"/>
    <property type="evidence" value="ECO:0007669"/>
    <property type="project" value="UniProtKB-KW"/>
</dbReference>
<dbReference type="PRINTS" id="PR00380">
    <property type="entry name" value="KINESINHEAVY"/>
</dbReference>
<keyword evidence="6 11" id="KW-0175">Coiled coil</keyword>
<dbReference type="PROSITE" id="PS00411">
    <property type="entry name" value="KINESIN_MOTOR_1"/>
    <property type="match status" value="1"/>
</dbReference>
<dbReference type="InterPro" id="IPR027640">
    <property type="entry name" value="Kinesin-like_fam"/>
</dbReference>
<evidence type="ECO:0000259" key="13">
    <source>
        <dbReference type="PROSITE" id="PS50067"/>
    </source>
</evidence>
<dbReference type="AlphaFoldDB" id="A0A813WPQ6"/>
<dbReference type="EMBL" id="CAJNOQ010000999">
    <property type="protein sequence ID" value="CAF0858882.1"/>
    <property type="molecule type" value="Genomic_DNA"/>
</dbReference>
<dbReference type="SUPFAM" id="SSF52540">
    <property type="entry name" value="P-loop containing nucleoside triphosphate hydrolases"/>
    <property type="match status" value="1"/>
</dbReference>
<evidence type="ECO:0000256" key="8">
    <source>
        <dbReference type="ARBA" id="ARBA00023212"/>
    </source>
</evidence>
<comment type="subcellular location">
    <subcellularLocation>
        <location evidence="1">Cytoplasm</location>
        <location evidence="1">Cytoskeleton</location>
    </subcellularLocation>
</comment>
<evidence type="ECO:0000256" key="9">
    <source>
        <dbReference type="PROSITE-ProRule" id="PRU00283"/>
    </source>
</evidence>
<reference evidence="14" key="1">
    <citation type="submission" date="2021-02" db="EMBL/GenBank/DDBJ databases">
        <authorList>
            <person name="Nowell W R."/>
        </authorList>
    </citation>
    <scope>NUCLEOTIDE SEQUENCE</scope>
</reference>
<evidence type="ECO:0000313" key="16">
    <source>
        <dbReference type="Proteomes" id="UP000663829"/>
    </source>
</evidence>
<gene>
    <name evidence="14" type="ORF">GPM918_LOCUS6478</name>
    <name evidence="15" type="ORF">SRO942_LOCUS6478</name>
</gene>
<organism evidence="14 16">
    <name type="scientific">Didymodactylos carnosus</name>
    <dbReference type="NCBI Taxonomy" id="1234261"/>
    <lineage>
        <taxon>Eukaryota</taxon>
        <taxon>Metazoa</taxon>
        <taxon>Spiralia</taxon>
        <taxon>Gnathifera</taxon>
        <taxon>Rotifera</taxon>
        <taxon>Eurotatoria</taxon>
        <taxon>Bdelloidea</taxon>
        <taxon>Philodinida</taxon>
        <taxon>Philodinidae</taxon>
        <taxon>Didymodactylos</taxon>
    </lineage>
</organism>